<dbReference type="AlphaFoldDB" id="A0A379ZF96"/>
<evidence type="ECO:0000313" key="1">
    <source>
        <dbReference type="EMBL" id="SUI61004.1"/>
    </source>
</evidence>
<protein>
    <submittedName>
        <fullName evidence="1">Uncharacterized protein</fullName>
    </submittedName>
</protein>
<sequence length="1164" mass="132621">MQSFKKHTLIPLDPRDPLSISLALARYRQQLQQGTILRQGMFDIEFVAVTDSGNRRLQIDDLQDSGLRALLQEALSLGPDGEGFMLPPLISDECDLYLSEPLLFAIAMQHPRLAPELLATAEAMIAFARRHNDLQRMWLDDSRIFGVEALFLLARRMPELAWLLARFLIPAWDNVYSNGYEQYMARLLELNGWSPDMLRAFVWCDSDHLRQGFFYSGETGIQSHQPLADFLKQHPQQYPLFKQLLSERLLNSPKLLAAEDRPLGRVDAVLHFFVSMYPIEFAWFEVEQSEGLDTLLESQFIRASLEEEISDLRAAIESQASDALACYRCGISGSVETDADEQDDSYQDEDDERPGRLLRLLKPLVLAQPQGAALWQYLHDGSQSQALAVQQPIALIPACKAKALGLYHYIVDYCVTAESNRHIAEELSSILSDSRYELLHGDEEDVEAFADILPSKSLQQRQQQYLRLLDIWFAWLGKPELEEIRENLVDDEGLLDDGQYLQRYGNLSDTSEQALLEAQLVKLLQQWNDKHQVYNRPLLSKTLALFRQHRQLANPDNWPLSQMELGHYVLLAFLWQQDCLAECHDATSRALSERLNANSPWELLAGQVLKQAADDAKPLKAFICRPEPSLCELEELQLAQDQLYRRGRDNVGRQLTLEPISDFQPKYLLFDKQDGFRRGAMLCYFLLASQHAFTHSSAQSNEPQAPALILARRLWQWLLELAPLKLLHYAAMPYSDDNFDPEFDSDTQRQGFISSMQSLGVSEALLTVFDFQLSLGSGDGDNTLRALAQLSPLAQASSSQADSLLQALRRLPDREKLNAFELLELQYPGQGFIQHPELQREWSLCLEYFIRDNLKSWQRVLAQDFDGRCQLLERGIKQPVVAAPQLVVCEQAQDDRWDWLNVSLLRRQGEELQALLLTQAIPPEGLPQGVPGEVLLFDESVSAEEVLAAFKALYSVDARVALVNARLQAYLSGELPLAAMQACLQRLFVLDELSIYSSFERYDLKQCLWLLPTPTRQRLLQLLLGYQLGFELFDKQLLRAFMADKVQRGDWPAARYIDRKYQDSDELQEAALSWLLQTLEPLRLEPMKLLRFCLGKGEYEAPCDWLVAQLRNGTLTPLVTQLTVNEKIELIDCLEGDYPDAAELLSALAKDGSRRVRDAMAELA</sequence>
<gene>
    <name evidence="1" type="ORF">NCTC10738_01561</name>
</gene>
<dbReference type="RefSeq" id="WP_115389496.1">
    <property type="nucleotide sequence ID" value="NZ_JADZHC010000092.1"/>
</dbReference>
<dbReference type="Proteomes" id="UP000254069">
    <property type="component" value="Unassembled WGS sequence"/>
</dbReference>
<organism evidence="1 2">
    <name type="scientific">Shewanella algae</name>
    <dbReference type="NCBI Taxonomy" id="38313"/>
    <lineage>
        <taxon>Bacteria</taxon>
        <taxon>Pseudomonadati</taxon>
        <taxon>Pseudomonadota</taxon>
        <taxon>Gammaproteobacteria</taxon>
        <taxon>Alteromonadales</taxon>
        <taxon>Shewanellaceae</taxon>
        <taxon>Shewanella</taxon>
    </lineage>
</organism>
<reference evidence="1 2" key="1">
    <citation type="submission" date="2018-06" db="EMBL/GenBank/DDBJ databases">
        <authorList>
            <consortium name="Pathogen Informatics"/>
            <person name="Doyle S."/>
        </authorList>
    </citation>
    <scope>NUCLEOTIDE SEQUENCE [LARGE SCALE GENOMIC DNA]</scope>
    <source>
        <strain evidence="1 2">NCTC10738</strain>
    </source>
</reference>
<dbReference type="EMBL" id="UGYO01000001">
    <property type="protein sequence ID" value="SUI61004.1"/>
    <property type="molecule type" value="Genomic_DNA"/>
</dbReference>
<name>A0A379ZF96_9GAMM</name>
<proteinExistence type="predicted"/>
<accession>A0A379ZF96</accession>
<evidence type="ECO:0000313" key="2">
    <source>
        <dbReference type="Proteomes" id="UP000254069"/>
    </source>
</evidence>
<keyword evidence="2" id="KW-1185">Reference proteome</keyword>